<keyword evidence="1" id="KW-0677">Repeat</keyword>
<name>A0A7J7KZP0_9MAGN</name>
<dbReference type="InterPro" id="IPR002885">
    <property type="entry name" value="PPR_rpt"/>
</dbReference>
<dbReference type="Pfam" id="PF13041">
    <property type="entry name" value="PPR_2"/>
    <property type="match status" value="1"/>
</dbReference>
<accession>A0A7J7KZP0</accession>
<dbReference type="OrthoDB" id="185373at2759"/>
<proteinExistence type="predicted"/>
<dbReference type="InterPro" id="IPR011990">
    <property type="entry name" value="TPR-like_helical_dom_sf"/>
</dbReference>
<evidence type="ECO:0000313" key="4">
    <source>
        <dbReference type="Proteomes" id="UP000541444"/>
    </source>
</evidence>
<dbReference type="Proteomes" id="UP000541444">
    <property type="component" value="Unassembled WGS sequence"/>
</dbReference>
<dbReference type="GO" id="GO:0003723">
    <property type="term" value="F:RNA binding"/>
    <property type="evidence" value="ECO:0007669"/>
    <property type="project" value="InterPro"/>
</dbReference>
<dbReference type="PROSITE" id="PS51375">
    <property type="entry name" value="PPR"/>
    <property type="match status" value="1"/>
</dbReference>
<dbReference type="Pfam" id="PF01535">
    <property type="entry name" value="PPR"/>
    <property type="match status" value="1"/>
</dbReference>
<dbReference type="GO" id="GO:0009451">
    <property type="term" value="P:RNA modification"/>
    <property type="evidence" value="ECO:0007669"/>
    <property type="project" value="InterPro"/>
</dbReference>
<evidence type="ECO:0008006" key="5">
    <source>
        <dbReference type="Google" id="ProtNLM"/>
    </source>
</evidence>
<feature type="repeat" description="PPR" evidence="2">
    <location>
        <begin position="16"/>
        <end position="50"/>
    </location>
</feature>
<dbReference type="FunFam" id="1.25.40.10:FF:000090">
    <property type="entry name" value="Pentatricopeptide repeat-containing protein, chloroplastic"/>
    <property type="match status" value="1"/>
</dbReference>
<dbReference type="InterPro" id="IPR046848">
    <property type="entry name" value="E_motif"/>
</dbReference>
<dbReference type="Pfam" id="PF20431">
    <property type="entry name" value="E_motif"/>
    <property type="match status" value="1"/>
</dbReference>
<dbReference type="NCBIfam" id="TIGR00756">
    <property type="entry name" value="PPR"/>
    <property type="match status" value="1"/>
</dbReference>
<comment type="caution">
    <text evidence="3">The sequence shown here is derived from an EMBL/GenBank/DDBJ whole genome shotgun (WGS) entry which is preliminary data.</text>
</comment>
<protein>
    <recommendedName>
        <fullName evidence="5">Pentatricopeptide repeat-containing protein</fullName>
    </recommendedName>
</protein>
<organism evidence="3 4">
    <name type="scientific">Kingdonia uniflora</name>
    <dbReference type="NCBI Taxonomy" id="39325"/>
    <lineage>
        <taxon>Eukaryota</taxon>
        <taxon>Viridiplantae</taxon>
        <taxon>Streptophyta</taxon>
        <taxon>Embryophyta</taxon>
        <taxon>Tracheophyta</taxon>
        <taxon>Spermatophyta</taxon>
        <taxon>Magnoliopsida</taxon>
        <taxon>Ranunculales</taxon>
        <taxon>Circaeasteraceae</taxon>
        <taxon>Kingdonia</taxon>
    </lineage>
</organism>
<sequence length="360" mass="40771">MRSSIVDIFFDAFFVKIVLYNAMIAGYAHHGYENKAIVLFEEMLDVGIKPDEITFDALLSACRHARLVEKGEKYFTSMTDTYGLSPEIHHYSCMVDLYGRTNLLKKAAEFIELDSTIWGSFLNACKLNGNKKLMREAKENLLRVETCNGARYVQLANVYATAGNWSDMSRIRRKIRGGEVQKLAGCSWVSQENKINIFTSELAEHLEVFYGIFCTPRLYLRSLNPNVEECPKLKKTGLSACQNLIENPPKTDQQTRVSRYSGEARFDVVLGGAHLLRIPLEMFVGYVGAHGKHVLEFDMGVVHPVALSSFSPTNKIQHLLFFFPYLFSCGPTINKFETSLSHPITPFSFILYLSSLKNLD</sequence>
<dbReference type="PANTHER" id="PTHR47926">
    <property type="entry name" value="PENTATRICOPEPTIDE REPEAT-CONTAINING PROTEIN"/>
    <property type="match status" value="1"/>
</dbReference>
<dbReference type="InterPro" id="IPR046960">
    <property type="entry name" value="PPR_At4g14850-like_plant"/>
</dbReference>
<reference evidence="3 4" key="1">
    <citation type="journal article" date="2020" name="IScience">
        <title>Genome Sequencing of the Endangered Kingdonia uniflora (Circaeasteraceae, Ranunculales) Reveals Potential Mechanisms of Evolutionary Specialization.</title>
        <authorList>
            <person name="Sun Y."/>
            <person name="Deng T."/>
            <person name="Zhang A."/>
            <person name="Moore M.J."/>
            <person name="Landis J.B."/>
            <person name="Lin N."/>
            <person name="Zhang H."/>
            <person name="Zhang X."/>
            <person name="Huang J."/>
            <person name="Zhang X."/>
            <person name="Sun H."/>
            <person name="Wang H."/>
        </authorList>
    </citation>
    <scope>NUCLEOTIDE SEQUENCE [LARGE SCALE GENOMIC DNA]</scope>
    <source>
        <strain evidence="3">TB1705</strain>
        <tissue evidence="3">Leaf</tissue>
    </source>
</reference>
<dbReference type="AlphaFoldDB" id="A0A7J7KZP0"/>
<dbReference type="PANTHER" id="PTHR47926:SF387">
    <property type="entry name" value="PENTATRICOPEPTIDE REPEAT-CONTAINING PROTEIN"/>
    <property type="match status" value="1"/>
</dbReference>
<evidence type="ECO:0000256" key="2">
    <source>
        <dbReference type="PROSITE-ProRule" id="PRU00708"/>
    </source>
</evidence>
<evidence type="ECO:0000313" key="3">
    <source>
        <dbReference type="EMBL" id="KAF6135841.1"/>
    </source>
</evidence>
<keyword evidence="4" id="KW-1185">Reference proteome</keyword>
<dbReference type="Gene3D" id="1.25.40.10">
    <property type="entry name" value="Tetratricopeptide repeat domain"/>
    <property type="match status" value="1"/>
</dbReference>
<dbReference type="EMBL" id="JACGCM010002776">
    <property type="protein sequence ID" value="KAF6135841.1"/>
    <property type="molecule type" value="Genomic_DNA"/>
</dbReference>
<evidence type="ECO:0000256" key="1">
    <source>
        <dbReference type="ARBA" id="ARBA00022737"/>
    </source>
</evidence>
<gene>
    <name evidence="3" type="ORF">GIB67_028160</name>
</gene>